<feature type="transmembrane region" description="Helical" evidence="5">
    <location>
        <begin position="6"/>
        <end position="29"/>
    </location>
</feature>
<evidence type="ECO:0000313" key="6">
    <source>
        <dbReference type="EMBL" id="APL93380.1"/>
    </source>
</evidence>
<dbReference type="RefSeq" id="WP_007683834.1">
    <property type="nucleotide sequence ID" value="NZ_CP013070.1"/>
</dbReference>
<evidence type="ECO:0000256" key="1">
    <source>
        <dbReference type="ARBA" id="ARBA00022475"/>
    </source>
</evidence>
<dbReference type="Proteomes" id="UP000004550">
    <property type="component" value="Chromosome"/>
</dbReference>
<dbReference type="EMBL" id="CP013070">
    <property type="protein sequence ID" value="APL93380.1"/>
    <property type="molecule type" value="Genomic_DNA"/>
</dbReference>
<keyword evidence="4 5" id="KW-0472">Membrane</keyword>
<dbReference type="AlphaFoldDB" id="A0A1L5BKE8"/>
<accession>A0A1L5BKE8</accession>
<dbReference type="InterPro" id="IPR012451">
    <property type="entry name" value="DUF1656"/>
</dbReference>
<keyword evidence="3 5" id="KW-1133">Transmembrane helix</keyword>
<evidence type="ECO:0000256" key="5">
    <source>
        <dbReference type="SAM" id="Phobius"/>
    </source>
</evidence>
<dbReference type="KEGG" id="sinb:SIDU_01935"/>
<evidence type="ECO:0000256" key="4">
    <source>
        <dbReference type="ARBA" id="ARBA00023136"/>
    </source>
</evidence>
<reference evidence="6 7" key="1">
    <citation type="journal article" date="2012" name="J. Bacteriol.">
        <title>Genome sequence of Sphingobium indicum B90A, a hexachlorocyclohexane-degrading bacterium.</title>
        <authorList>
            <person name="Anand S."/>
            <person name="Sangwan N."/>
            <person name="Lata P."/>
            <person name="Kaur J."/>
            <person name="Dua A."/>
            <person name="Singh A.K."/>
            <person name="Verma M."/>
            <person name="Kaur J."/>
            <person name="Khurana J.P."/>
            <person name="Khurana P."/>
            <person name="Mathur S."/>
            <person name="Lal R."/>
        </authorList>
    </citation>
    <scope>NUCLEOTIDE SEQUENCE [LARGE SCALE GENOMIC DNA]</scope>
    <source>
        <strain evidence="7">DSM 16412 / CCM 7286 / MTCC 6364 / B90A</strain>
    </source>
</reference>
<dbReference type="Pfam" id="PF07869">
    <property type="entry name" value="DUF1656"/>
    <property type="match status" value="1"/>
</dbReference>
<evidence type="ECO:0000313" key="7">
    <source>
        <dbReference type="Proteomes" id="UP000004550"/>
    </source>
</evidence>
<gene>
    <name evidence="6" type="ORF">SIDU_01935</name>
</gene>
<feature type="transmembrane region" description="Helical" evidence="5">
    <location>
        <begin position="41"/>
        <end position="60"/>
    </location>
</feature>
<keyword evidence="2 5" id="KW-0812">Transmembrane</keyword>
<sequence length="74" mass="8457">MIEEIHFGGIYVPAALATAVLSALLVYVLRTPMQRLTFYRLLWQPALFDLAVFVLLWWGLSAGADLTPHFWFMS</sequence>
<organism evidence="6 7">
    <name type="scientific">Sphingobium indicum (strain DSM 16412 / CCM 7286 / MTCC 6364 / B90A)</name>
    <dbReference type="NCBI Taxonomy" id="861109"/>
    <lineage>
        <taxon>Bacteria</taxon>
        <taxon>Pseudomonadati</taxon>
        <taxon>Pseudomonadota</taxon>
        <taxon>Alphaproteobacteria</taxon>
        <taxon>Sphingomonadales</taxon>
        <taxon>Sphingomonadaceae</taxon>
        <taxon>Sphingobium</taxon>
    </lineage>
</organism>
<evidence type="ECO:0000256" key="3">
    <source>
        <dbReference type="ARBA" id="ARBA00022989"/>
    </source>
</evidence>
<evidence type="ECO:0000256" key="2">
    <source>
        <dbReference type="ARBA" id="ARBA00022692"/>
    </source>
</evidence>
<protein>
    <recommendedName>
        <fullName evidence="8">DUF1656 domain-containing protein</fullName>
    </recommendedName>
</protein>
<keyword evidence="1" id="KW-1003">Cell membrane</keyword>
<evidence type="ECO:0008006" key="8">
    <source>
        <dbReference type="Google" id="ProtNLM"/>
    </source>
</evidence>
<name>A0A1L5BKE8_SPHIB</name>
<proteinExistence type="predicted"/>